<dbReference type="NCBIfam" id="NF004314">
    <property type="entry name" value="PRK05710.1-3"/>
    <property type="match status" value="1"/>
</dbReference>
<feature type="domain" description="Glutamyl/glutaminyl-tRNA synthetase class Ib catalytic" evidence="9">
    <location>
        <begin position="9"/>
        <end position="107"/>
    </location>
</feature>
<feature type="short sequence motif" description="'KMSKS' region" evidence="7">
    <location>
        <begin position="231"/>
        <end position="235"/>
    </location>
</feature>
<evidence type="ECO:0000256" key="3">
    <source>
        <dbReference type="ARBA" id="ARBA00022741"/>
    </source>
</evidence>
<feature type="binding site" evidence="7">
    <location>
        <position position="175"/>
    </location>
    <ligand>
        <name>L-glutamate</name>
        <dbReference type="ChEBI" id="CHEBI:29985"/>
    </ligand>
</feature>
<dbReference type="InterPro" id="IPR000924">
    <property type="entry name" value="Glu/Gln-tRNA-synth"/>
</dbReference>
<comment type="function">
    <text evidence="7">Catalyzes the tRNA-independent activation of glutamate in presence of ATP and the subsequent transfer of glutamate onto a tRNA(Asp). Glutamate is transferred on the 2-amino-5-(4,5-dihydroxy-2-cyclopenten-1-yl) moiety of the queuosine in the wobble position of the QUC anticodon.</text>
</comment>
<dbReference type="GO" id="GO:0004818">
    <property type="term" value="F:glutamate-tRNA ligase activity"/>
    <property type="evidence" value="ECO:0007669"/>
    <property type="project" value="TreeGrafter"/>
</dbReference>
<evidence type="ECO:0000313" key="11">
    <source>
        <dbReference type="Proteomes" id="UP000298050"/>
    </source>
</evidence>
<evidence type="ECO:0000313" key="10">
    <source>
        <dbReference type="EMBL" id="TGD70927.1"/>
    </source>
</evidence>
<evidence type="ECO:0000256" key="1">
    <source>
        <dbReference type="ARBA" id="ARBA00022598"/>
    </source>
</evidence>
<feature type="binding site" evidence="7">
    <location>
        <position position="234"/>
    </location>
    <ligand>
        <name>ATP</name>
        <dbReference type="ChEBI" id="CHEBI:30616"/>
    </ligand>
</feature>
<dbReference type="GO" id="GO:0006400">
    <property type="term" value="P:tRNA modification"/>
    <property type="evidence" value="ECO:0007669"/>
    <property type="project" value="InterPro"/>
</dbReference>
<reference evidence="10 11" key="1">
    <citation type="submission" date="2019-04" db="EMBL/GenBank/DDBJ databases">
        <title>Taxonomy of novel Haliea sp. from mangrove soil of West Coast of India.</title>
        <authorList>
            <person name="Verma A."/>
            <person name="Kumar P."/>
            <person name="Krishnamurthi S."/>
        </authorList>
    </citation>
    <scope>NUCLEOTIDE SEQUENCE [LARGE SCALE GENOMIC DNA]</scope>
    <source>
        <strain evidence="10 11">SAOS-164</strain>
    </source>
</reference>
<keyword evidence="2" id="KW-0479">Metal-binding</keyword>
<dbReference type="Pfam" id="PF00749">
    <property type="entry name" value="tRNA-synt_1c"/>
    <property type="match status" value="2"/>
</dbReference>
<dbReference type="SUPFAM" id="SSF52374">
    <property type="entry name" value="Nucleotidylyl transferase"/>
    <property type="match status" value="1"/>
</dbReference>
<keyword evidence="1 7" id="KW-0436">Ligase</keyword>
<evidence type="ECO:0000256" key="4">
    <source>
        <dbReference type="ARBA" id="ARBA00022833"/>
    </source>
</evidence>
<keyword evidence="4" id="KW-0862">Zinc</keyword>
<keyword evidence="5 7" id="KW-0067">ATP-binding</keyword>
<keyword evidence="3 7" id="KW-0547">Nucleotide-binding</keyword>
<dbReference type="GO" id="GO:0006424">
    <property type="term" value="P:glutamyl-tRNA aminoacylation"/>
    <property type="evidence" value="ECO:0007669"/>
    <property type="project" value="InterPro"/>
</dbReference>
<dbReference type="EMBL" id="SRLE01000017">
    <property type="protein sequence ID" value="TGD70927.1"/>
    <property type="molecule type" value="Genomic_DNA"/>
</dbReference>
<dbReference type="FunFam" id="3.40.50.620:FF:000093">
    <property type="entry name" value="Glutamyl-Q tRNA(Asp) synthetase"/>
    <property type="match status" value="1"/>
</dbReference>
<dbReference type="PANTHER" id="PTHR43311">
    <property type="entry name" value="GLUTAMATE--TRNA LIGASE"/>
    <property type="match status" value="1"/>
</dbReference>
<sequence>MTAPNPQYRGRFAPSPTGPLHLGSLIAALASYLDARSAGGQWLLRMEDLDPPREEPGAAESILASLRDHGLHWDGDVLWQSRRHDAYAAALDQLNASGALFRCDCTRAMLGPGGACAGRCANRQAEITGEHALRLRVEPRTEISFSDRLQGEQREDLHATLPDFVLRRKDGLYAYQLAVVVDDAFQGVNQVVRGSDLLDSTARQIYLQQCLGVPRADYLHLPVITNSAGQKFSKQNHAPALDAGHAADNLRAALAFLGQVPAPAGTITEILEHAVAHWSVQRLPRGMALPADALPALYRPGGLA</sequence>
<protein>
    <recommendedName>
        <fullName evidence="7">Glutamyl-Q tRNA(Asp) synthetase</fullName>
        <shortName evidence="7">Glu-Q-RSs</shortName>
        <ecNumber evidence="7">6.1.1.-</ecNumber>
    </recommendedName>
</protein>
<keyword evidence="6 7" id="KW-0030">Aminoacyl-tRNA synthetase</keyword>
<evidence type="ECO:0000259" key="9">
    <source>
        <dbReference type="Pfam" id="PF00749"/>
    </source>
</evidence>
<dbReference type="HAMAP" id="MF_01428">
    <property type="entry name" value="Glu_Q_tRNA_synth"/>
    <property type="match status" value="1"/>
</dbReference>
<comment type="caution">
    <text evidence="7">Lacks conserved residue(s) required for the propagation of feature annotation.</text>
</comment>
<keyword evidence="8" id="KW-0648">Protein biosynthesis</keyword>
<name>A0A4Z0LUN8_9GAMM</name>
<evidence type="ECO:0000256" key="7">
    <source>
        <dbReference type="HAMAP-Rule" id="MF_01428"/>
    </source>
</evidence>
<dbReference type="RefSeq" id="WP_135446492.1">
    <property type="nucleotide sequence ID" value="NZ_SRLE01000017.1"/>
</dbReference>
<dbReference type="InterPro" id="IPR049940">
    <property type="entry name" value="GluQ/Sye"/>
</dbReference>
<evidence type="ECO:0000256" key="6">
    <source>
        <dbReference type="ARBA" id="ARBA00023146"/>
    </source>
</evidence>
<dbReference type="PRINTS" id="PR00987">
    <property type="entry name" value="TRNASYNTHGLU"/>
</dbReference>
<dbReference type="Proteomes" id="UP000298050">
    <property type="component" value="Unassembled WGS sequence"/>
</dbReference>
<evidence type="ECO:0000256" key="5">
    <source>
        <dbReference type="ARBA" id="ARBA00022840"/>
    </source>
</evidence>
<dbReference type="NCBIfam" id="TIGR03838">
    <property type="entry name" value="queuosine_YadB"/>
    <property type="match status" value="1"/>
</dbReference>
<feature type="short sequence motif" description="'HIGH' region" evidence="7">
    <location>
        <begin position="14"/>
        <end position="24"/>
    </location>
</feature>
<feature type="binding site" evidence="7">
    <location>
        <begin position="11"/>
        <end position="15"/>
    </location>
    <ligand>
        <name>L-glutamate</name>
        <dbReference type="ChEBI" id="CHEBI:29985"/>
    </ligand>
</feature>
<dbReference type="GO" id="GO:0005829">
    <property type="term" value="C:cytosol"/>
    <property type="evidence" value="ECO:0007669"/>
    <property type="project" value="TreeGrafter"/>
</dbReference>
<dbReference type="GO" id="GO:0005524">
    <property type="term" value="F:ATP binding"/>
    <property type="evidence" value="ECO:0007669"/>
    <property type="project" value="UniProtKB-KW"/>
</dbReference>
<dbReference type="EC" id="6.1.1.-" evidence="7"/>
<dbReference type="Gene3D" id="3.40.50.620">
    <property type="entry name" value="HUPs"/>
    <property type="match status" value="1"/>
</dbReference>
<dbReference type="InterPro" id="IPR022380">
    <property type="entry name" value="Glu-Q_tRNA(Asp)_Synthase"/>
</dbReference>
<dbReference type="InterPro" id="IPR014729">
    <property type="entry name" value="Rossmann-like_a/b/a_fold"/>
</dbReference>
<proteinExistence type="inferred from homology"/>
<comment type="caution">
    <text evidence="10">The sequence shown here is derived from an EMBL/GenBank/DDBJ whole genome shotgun (WGS) entry which is preliminary data.</text>
</comment>
<gene>
    <name evidence="7" type="primary">gluQ</name>
    <name evidence="10" type="ORF">E4634_20195</name>
</gene>
<feature type="domain" description="Glutamyl/glutaminyl-tRNA synthetase class Ib catalytic" evidence="9">
    <location>
        <begin position="126"/>
        <end position="252"/>
    </location>
</feature>
<feature type="binding site" evidence="7">
    <location>
        <position position="47"/>
    </location>
    <ligand>
        <name>L-glutamate</name>
        <dbReference type="ChEBI" id="CHEBI:29985"/>
    </ligand>
</feature>
<accession>A0A4Z0LUN8</accession>
<dbReference type="InterPro" id="IPR020058">
    <property type="entry name" value="Glu/Gln-tRNA-synth_Ib_cat-dom"/>
</dbReference>
<dbReference type="PANTHER" id="PTHR43311:SF1">
    <property type="entry name" value="GLUTAMYL-Q TRNA(ASP) SYNTHETASE"/>
    <property type="match status" value="1"/>
</dbReference>
<keyword evidence="11" id="KW-1185">Reference proteome</keyword>
<dbReference type="OrthoDB" id="9807503at2"/>
<feature type="binding site" evidence="7">
    <location>
        <position position="193"/>
    </location>
    <ligand>
        <name>L-glutamate</name>
        <dbReference type="ChEBI" id="CHEBI:29985"/>
    </ligand>
</feature>
<organism evidence="10 11">
    <name type="scientific">Mangrovimicrobium sediminis</name>
    <dbReference type="NCBI Taxonomy" id="2562682"/>
    <lineage>
        <taxon>Bacteria</taxon>
        <taxon>Pseudomonadati</taxon>
        <taxon>Pseudomonadota</taxon>
        <taxon>Gammaproteobacteria</taxon>
        <taxon>Cellvibrionales</taxon>
        <taxon>Halieaceae</taxon>
        <taxon>Mangrovimicrobium</taxon>
    </lineage>
</organism>
<evidence type="ECO:0000256" key="2">
    <source>
        <dbReference type="ARBA" id="ARBA00022723"/>
    </source>
</evidence>
<dbReference type="GO" id="GO:0008270">
    <property type="term" value="F:zinc ion binding"/>
    <property type="evidence" value="ECO:0007669"/>
    <property type="project" value="InterPro"/>
</dbReference>
<comment type="similarity">
    <text evidence="7">Belongs to the class-I aminoacyl-tRNA synthetase family. GluQ subfamily.</text>
</comment>
<dbReference type="AlphaFoldDB" id="A0A4Z0LUN8"/>
<evidence type="ECO:0000256" key="8">
    <source>
        <dbReference type="RuleBase" id="RU363037"/>
    </source>
</evidence>